<dbReference type="HOGENOM" id="CLU_375888_0_0_0"/>
<keyword evidence="1" id="KW-0732">Signal</keyword>
<feature type="signal peptide" evidence="1">
    <location>
        <begin position="1"/>
        <end position="27"/>
    </location>
</feature>
<sequence length="738" mass="77101">MRAAVQYGKRVGLAAIAAGLLGALALAQGAPPPTQEAPAAQPRTLQPQGDYLFRVFPAIDTLAADGQSTTTIVAFLADMEGNPFDGEQVRFILRSGIGVLETPGLGADVSPEEASDFESTQDTEFGTTETGAAEGDFESAIAVDGINIGNGIYVARFRAGTVPGRVTVGAVWLSAPAAPLPEAAADLTLVTADSLTVRVDDDVLLADGEDQATIIAYVLDGLNRPVSNADVTFRVVRGPGSLEFVGGAGGRYVATYTAGTAPGEAVIEVALPTISRPIRQRVTVTAVEAVELTGRAFPTRVARLPANGDVRTINTSTILIAVRDGDGDLVRGLAAEDLQAQVVSGPGTVSEAQEILLDTGEGSGVYYFTFTASETNGRSIVRVTNLASPGNPAVEVEVETVPQLRPNIAERLEIETYADDPFYADGQSPALIVLMAMDSEGDAISGLDPEFLITEGRGEIDVSVEELDNLAGAEGTGIYFTTFTAGQASTNTASRVRSIVTNLDGSVVTGEAVVTSTPLGTPRLVVFPESIPANRPSRAVIDIFDFDAEALETDGPRYRVEILTGPGIIVQEADNSGSGADLIADDNVHSAMYESETTAVDQEVRFRVTDVAPAGYPTAQARLRLGLATRLDAVAFPVLVRRGEMIQVTAFARDEFGLPAVGHDLVLTVVDGSGTVLMQGRMFDDGGEVEGFTDAYANDGVYVGAFRASAIAAGTVVLRVTDTTPSTQPTVDIQVEVR</sequence>
<dbReference type="AlphaFoldDB" id="F2NNK8"/>
<organism evidence="3 4">
    <name type="scientific">Marinithermus hydrothermalis (strain DSM 14884 / JCM 11576 / T1)</name>
    <dbReference type="NCBI Taxonomy" id="869210"/>
    <lineage>
        <taxon>Bacteria</taxon>
        <taxon>Thermotogati</taxon>
        <taxon>Deinococcota</taxon>
        <taxon>Deinococci</taxon>
        <taxon>Thermales</taxon>
        <taxon>Thermaceae</taxon>
        <taxon>Marinithermus</taxon>
    </lineage>
</organism>
<evidence type="ECO:0000313" key="4">
    <source>
        <dbReference type="Proteomes" id="UP000007030"/>
    </source>
</evidence>
<protein>
    <recommendedName>
        <fullName evidence="2">Invasin domain-containing protein</fullName>
    </recommendedName>
</protein>
<feature type="domain" description="Invasin" evidence="2">
    <location>
        <begin position="196"/>
        <end position="286"/>
    </location>
</feature>
<gene>
    <name evidence="3" type="ordered locus">Marky_0262</name>
</gene>
<dbReference type="Proteomes" id="UP000007030">
    <property type="component" value="Chromosome"/>
</dbReference>
<feature type="chain" id="PRO_5003283965" description="Invasin domain-containing protein" evidence="1">
    <location>
        <begin position="28"/>
        <end position="738"/>
    </location>
</feature>
<evidence type="ECO:0000313" key="3">
    <source>
        <dbReference type="EMBL" id="AEB11023.1"/>
    </source>
</evidence>
<proteinExistence type="predicted"/>
<dbReference type="EMBL" id="CP002630">
    <property type="protein sequence ID" value="AEB11023.1"/>
    <property type="molecule type" value="Genomic_DNA"/>
</dbReference>
<dbReference type="RefSeq" id="WP_013703078.1">
    <property type="nucleotide sequence ID" value="NC_015387.1"/>
</dbReference>
<evidence type="ECO:0000259" key="2">
    <source>
        <dbReference type="Pfam" id="PF09134"/>
    </source>
</evidence>
<dbReference type="InterPro" id="IPR013783">
    <property type="entry name" value="Ig-like_fold"/>
</dbReference>
<dbReference type="Gene3D" id="2.60.40.10">
    <property type="entry name" value="Immunoglobulins"/>
    <property type="match status" value="4"/>
</dbReference>
<dbReference type="SUPFAM" id="SSF49373">
    <property type="entry name" value="Invasin/intimin cell-adhesion fragments"/>
    <property type="match status" value="2"/>
</dbReference>
<dbReference type="InterPro" id="IPR008964">
    <property type="entry name" value="Invasin/intimin_cell_adhesion"/>
</dbReference>
<reference evidence="3 4" key="1">
    <citation type="journal article" date="2012" name="Stand. Genomic Sci.">
        <title>Complete genome sequence of the aerobic, heterotroph Marinithermus hydrothermalis type strain (T1(T)) from a deep-sea hydrothermal vent chimney.</title>
        <authorList>
            <person name="Copeland A."/>
            <person name="Gu W."/>
            <person name="Yasawong M."/>
            <person name="Lapidus A."/>
            <person name="Lucas S."/>
            <person name="Deshpande S."/>
            <person name="Pagani I."/>
            <person name="Tapia R."/>
            <person name="Cheng J.F."/>
            <person name="Goodwin L.A."/>
            <person name="Pitluck S."/>
            <person name="Liolios K."/>
            <person name="Ivanova N."/>
            <person name="Mavromatis K."/>
            <person name="Mikhailova N."/>
            <person name="Pati A."/>
            <person name="Chen A."/>
            <person name="Palaniappan K."/>
            <person name="Land M."/>
            <person name="Pan C."/>
            <person name="Brambilla E.M."/>
            <person name="Rohde M."/>
            <person name="Tindall B.J."/>
            <person name="Sikorski J."/>
            <person name="Goker M."/>
            <person name="Detter J.C."/>
            <person name="Bristow J."/>
            <person name="Eisen J.A."/>
            <person name="Markowitz V."/>
            <person name="Hugenholtz P."/>
            <person name="Kyrpides N.C."/>
            <person name="Klenk H.P."/>
            <person name="Woyke T."/>
        </authorList>
    </citation>
    <scope>NUCLEOTIDE SEQUENCE [LARGE SCALE GENOMIC DNA]</scope>
    <source>
        <strain evidence="4">DSM 14884 / JCM 11576 / T1</strain>
    </source>
</reference>
<dbReference type="InterPro" id="IPR015217">
    <property type="entry name" value="Invasin_dom_3"/>
</dbReference>
<accession>F2NNK8</accession>
<dbReference type="KEGG" id="mhd:Marky_0262"/>
<dbReference type="STRING" id="869210.Marky_0262"/>
<dbReference type="eggNOG" id="COG2373">
    <property type="taxonomic scope" value="Bacteria"/>
</dbReference>
<dbReference type="Pfam" id="PF09134">
    <property type="entry name" value="Invasin_D3"/>
    <property type="match status" value="1"/>
</dbReference>
<name>F2NNK8_MARHT</name>
<evidence type="ECO:0000256" key="1">
    <source>
        <dbReference type="SAM" id="SignalP"/>
    </source>
</evidence>
<keyword evidence="4" id="KW-1185">Reference proteome</keyword>